<keyword evidence="2" id="KW-1185">Reference proteome</keyword>
<dbReference type="InterPro" id="IPR003329">
    <property type="entry name" value="Cytidylyl_trans"/>
</dbReference>
<evidence type="ECO:0000313" key="1">
    <source>
        <dbReference type="EMBL" id="MFC7702753.1"/>
    </source>
</evidence>
<dbReference type="EMBL" id="JBHTFQ010000001">
    <property type="protein sequence ID" value="MFC7702753.1"/>
    <property type="molecule type" value="Genomic_DNA"/>
</dbReference>
<dbReference type="PANTHER" id="PTHR21485:SF6">
    <property type="entry name" value="N-ACYLNEURAMINATE CYTIDYLYLTRANSFERASE-RELATED"/>
    <property type="match status" value="1"/>
</dbReference>
<dbReference type="GO" id="GO:0016779">
    <property type="term" value="F:nucleotidyltransferase activity"/>
    <property type="evidence" value="ECO:0007669"/>
    <property type="project" value="UniProtKB-KW"/>
</dbReference>
<keyword evidence="1" id="KW-0808">Transferase</keyword>
<dbReference type="Gene3D" id="3.90.550.10">
    <property type="entry name" value="Spore Coat Polysaccharide Biosynthesis Protein SpsA, Chain A"/>
    <property type="match status" value="1"/>
</dbReference>
<keyword evidence="1" id="KW-0548">Nucleotidyltransferase</keyword>
<sequence length="227" mass="24633">MTEMPLIAIVPVRGGSRGLPGKNTRDLLGKPLYRHALDQAHAAGVKLCLLSTDIPALLRADHGPGVQVVPRPGELARDDTPMDPVLAHALQVVDGPARVVLLQATSPLREPEDIAAAVALHSAGRFDLVMSVTRTPSHILKYGMVKEGAFRPVAGADYCFMNRQALPEVYRPNGAVYVFDADWFRRNGRLATDRIGAVEMPPERALDIDTAEDFAQVESVMRTRGAQ</sequence>
<comment type="caution">
    <text evidence="1">The sequence shown here is derived from an EMBL/GenBank/DDBJ whole genome shotgun (WGS) entry which is preliminary data.</text>
</comment>
<proteinExistence type="predicted"/>
<accession>A0ABW2UHG0</accession>
<gene>
    <name evidence="1" type="ORF">ACFQXB_00915</name>
</gene>
<dbReference type="CDD" id="cd02513">
    <property type="entry name" value="CMP-NeuAc_Synthase"/>
    <property type="match status" value="1"/>
</dbReference>
<dbReference type="Pfam" id="PF02348">
    <property type="entry name" value="CTP_transf_3"/>
    <property type="match status" value="1"/>
</dbReference>
<name>A0ABW2UHG0_9RHOB</name>
<dbReference type="SUPFAM" id="SSF53448">
    <property type="entry name" value="Nucleotide-diphospho-sugar transferases"/>
    <property type="match status" value="1"/>
</dbReference>
<reference evidence="2" key="1">
    <citation type="journal article" date="2019" name="Int. J. Syst. Evol. Microbiol.">
        <title>The Global Catalogue of Microorganisms (GCM) 10K type strain sequencing project: providing services to taxonomists for standard genome sequencing and annotation.</title>
        <authorList>
            <consortium name="The Broad Institute Genomics Platform"/>
            <consortium name="The Broad Institute Genome Sequencing Center for Infectious Disease"/>
            <person name="Wu L."/>
            <person name="Ma J."/>
        </authorList>
    </citation>
    <scope>NUCLEOTIDE SEQUENCE [LARGE SCALE GENOMIC DNA]</scope>
    <source>
        <strain evidence="2">CGMCC 1.12750</strain>
    </source>
</reference>
<organism evidence="1 2">
    <name type="scientific">Plastorhodobacter daqingensis</name>
    <dbReference type="NCBI Taxonomy" id="1387281"/>
    <lineage>
        <taxon>Bacteria</taxon>
        <taxon>Pseudomonadati</taxon>
        <taxon>Pseudomonadota</taxon>
        <taxon>Alphaproteobacteria</taxon>
        <taxon>Rhodobacterales</taxon>
        <taxon>Paracoccaceae</taxon>
        <taxon>Plastorhodobacter</taxon>
    </lineage>
</organism>
<dbReference type="Proteomes" id="UP001596516">
    <property type="component" value="Unassembled WGS sequence"/>
</dbReference>
<dbReference type="PANTHER" id="PTHR21485">
    <property type="entry name" value="HAD SUPERFAMILY MEMBERS CMAS AND KDSC"/>
    <property type="match status" value="1"/>
</dbReference>
<dbReference type="RefSeq" id="WP_377397711.1">
    <property type="nucleotide sequence ID" value="NZ_JBHTFQ010000001.1"/>
</dbReference>
<dbReference type="InterPro" id="IPR050793">
    <property type="entry name" value="CMP-NeuNAc_synthase"/>
</dbReference>
<dbReference type="InterPro" id="IPR029044">
    <property type="entry name" value="Nucleotide-diphossugar_trans"/>
</dbReference>
<evidence type="ECO:0000313" key="2">
    <source>
        <dbReference type="Proteomes" id="UP001596516"/>
    </source>
</evidence>
<protein>
    <submittedName>
        <fullName evidence="1">Cytidylyltransferase domain-containing protein</fullName>
    </submittedName>
</protein>